<evidence type="ECO:0000313" key="5">
    <source>
        <dbReference type="Proteomes" id="UP000044625"/>
    </source>
</evidence>
<dbReference type="Proteomes" id="UP000044625">
    <property type="component" value="Unassembled WGS sequence"/>
</dbReference>
<dbReference type="EMBL" id="CWJL01000003">
    <property type="protein sequence ID" value="CRY64723.1"/>
    <property type="molecule type" value="Genomic_DNA"/>
</dbReference>
<dbReference type="InterPro" id="IPR036275">
    <property type="entry name" value="YdgH-like_sf"/>
</dbReference>
<sequence length="66" mass="6771">MAATQIQQNESVGLNEIGVISANNAGTLADLENVLAQKAEAAGAKSFLITSATGNNKIHGTAVIYR</sequence>
<reference evidence="3" key="1">
    <citation type="submission" date="2015-03" db="EMBL/GenBank/DDBJ databases">
        <authorList>
            <person name="Murphy D."/>
        </authorList>
    </citation>
    <scope>NUCLEOTIDE SEQUENCE [LARGE SCALE GENOMIC DNA]</scope>
    <source>
        <strain evidence="3">A125KOH2</strain>
    </source>
</reference>
<name>A0A0T9NHK3_9GAMM</name>
<dbReference type="EMBL" id="CQAZ01000002">
    <property type="protein sequence ID" value="CNH09607.1"/>
    <property type="molecule type" value="Genomic_DNA"/>
</dbReference>
<dbReference type="Proteomes" id="UP000045840">
    <property type="component" value="Unassembled WGS sequence"/>
</dbReference>
<keyword evidence="5" id="KW-1185">Reference proteome</keyword>
<organism evidence="3 6">
    <name type="scientific">Yersinia pekkanenii</name>
    <dbReference type="NCBI Taxonomy" id="1288385"/>
    <lineage>
        <taxon>Bacteria</taxon>
        <taxon>Pseudomonadati</taxon>
        <taxon>Pseudomonadota</taxon>
        <taxon>Gammaproteobacteria</taxon>
        <taxon>Enterobacterales</taxon>
        <taxon>Yersiniaceae</taxon>
        <taxon>Yersinia</taxon>
    </lineage>
</organism>
<evidence type="ECO:0000313" key="6">
    <source>
        <dbReference type="Proteomes" id="UP000045840"/>
    </source>
</evidence>
<proteinExistence type="predicted"/>
<dbReference type="InterPro" id="IPR025543">
    <property type="entry name" value="Dodecin-like"/>
</dbReference>
<evidence type="ECO:0000256" key="1">
    <source>
        <dbReference type="ARBA" id="ARBA00022729"/>
    </source>
</evidence>
<dbReference type="InterPro" id="IPR010854">
    <property type="entry name" value="YdgH/BhsA/McbA-like_dom"/>
</dbReference>
<evidence type="ECO:0000313" key="3">
    <source>
        <dbReference type="EMBL" id="CNH09607.1"/>
    </source>
</evidence>
<dbReference type="AlphaFoldDB" id="A0A0T9NHK3"/>
<dbReference type="STRING" id="1288385.ERS137968_00904"/>
<evidence type="ECO:0000313" key="4">
    <source>
        <dbReference type="EMBL" id="CRY64723.1"/>
    </source>
</evidence>
<dbReference type="Gene3D" id="3.30.1660.10">
    <property type="entry name" value="Flavin-binding protein dodecin"/>
    <property type="match status" value="1"/>
</dbReference>
<feature type="domain" description="YdgH/BhsA/McbA-like" evidence="2">
    <location>
        <begin position="14"/>
        <end position="66"/>
    </location>
</feature>
<keyword evidence="1" id="KW-0732">Signal</keyword>
<reference evidence="4 5" key="2">
    <citation type="submission" date="2015-03" db="EMBL/GenBank/DDBJ databases">
        <authorList>
            <consortium name="Pathogen Informatics"/>
            <person name="Murphy D."/>
        </authorList>
    </citation>
    <scope>NUCLEOTIDE SEQUENCE [LARGE SCALE GENOMIC DNA]</scope>
    <source>
        <strain evidence="4">Type strain: CIP110230</strain>
        <strain evidence="5">type strain: CIP110230</strain>
    </source>
</reference>
<reference evidence="6" key="3">
    <citation type="submission" date="2015-03" db="EMBL/GenBank/DDBJ databases">
        <authorList>
            <consortium name="Pathogen Informatics"/>
        </authorList>
    </citation>
    <scope>NUCLEOTIDE SEQUENCE [LARGE SCALE GENOMIC DNA]</scope>
    <source>
        <strain evidence="6">A125KOH2</strain>
    </source>
</reference>
<dbReference type="Pfam" id="PF07338">
    <property type="entry name" value="YdgH_BhsA-like"/>
    <property type="match status" value="1"/>
</dbReference>
<accession>A0A0T9NHK3</accession>
<evidence type="ECO:0000259" key="2">
    <source>
        <dbReference type="Pfam" id="PF07338"/>
    </source>
</evidence>
<dbReference type="OrthoDB" id="6428780at2"/>
<gene>
    <name evidence="3" type="primary">bhsA_1</name>
    <name evidence="3" type="ORF">ERS008529_00327</name>
    <name evidence="4" type="ORF">ERS137968_00904</name>
</gene>
<dbReference type="SUPFAM" id="SSF159871">
    <property type="entry name" value="YdgH-like"/>
    <property type="match status" value="1"/>
</dbReference>
<protein>
    <submittedName>
        <fullName evidence="3">Multiple stress resistance protein BhsA</fullName>
    </submittedName>
</protein>